<dbReference type="Pfam" id="PF00505">
    <property type="entry name" value="HMG_box"/>
    <property type="match status" value="1"/>
</dbReference>
<feature type="DNA-binding region" description="HMG box" evidence="2">
    <location>
        <begin position="132"/>
        <end position="199"/>
    </location>
</feature>
<keyword evidence="6" id="KW-1185">Reference proteome</keyword>
<evidence type="ECO:0000259" key="4">
    <source>
        <dbReference type="PROSITE" id="PS50118"/>
    </source>
</evidence>
<evidence type="ECO:0000256" key="2">
    <source>
        <dbReference type="PROSITE-ProRule" id="PRU00267"/>
    </source>
</evidence>
<evidence type="ECO:0000256" key="1">
    <source>
        <dbReference type="ARBA" id="ARBA00023125"/>
    </source>
</evidence>
<dbReference type="InterPro" id="IPR050342">
    <property type="entry name" value="HMGB"/>
</dbReference>
<dbReference type="SMART" id="SM00398">
    <property type="entry name" value="HMG"/>
    <property type="match status" value="1"/>
</dbReference>
<keyword evidence="2" id="KW-0539">Nucleus</keyword>
<sequence>MSSYTIREHKAKDCVQLLGESVSHSSLDDNNCRFTPERGMEETATILSEGISVLNFINMNAPVGTNTNNGAVINLNSLENNRFFEKLNGNMVSAAQPPTVPQVPISPHSIDSGNETTTHRKKRKLSRDINRPPRPVSAYFLFSNVNRTVIRHMAEQKNISYASMLREIWNDPTHTDKQYWKAKYKKMREEYKNELRIRELKERFTKQ</sequence>
<protein>
    <submittedName>
        <fullName evidence="5">HMG (High mobility group) box domain-containing protein</fullName>
    </submittedName>
</protein>
<dbReference type="EMBL" id="JAKKPZ010000030">
    <property type="protein sequence ID" value="KAI1709443.1"/>
    <property type="molecule type" value="Genomic_DNA"/>
</dbReference>
<dbReference type="GO" id="GO:0005634">
    <property type="term" value="C:nucleus"/>
    <property type="evidence" value="ECO:0007669"/>
    <property type="project" value="UniProtKB-UniRule"/>
</dbReference>
<dbReference type="AlphaFoldDB" id="A0AAD4MYD0"/>
<proteinExistence type="predicted"/>
<dbReference type="GO" id="GO:0003677">
    <property type="term" value="F:DNA binding"/>
    <property type="evidence" value="ECO:0007669"/>
    <property type="project" value="UniProtKB-UniRule"/>
</dbReference>
<keyword evidence="1 2" id="KW-0238">DNA-binding</keyword>
<dbReference type="InterPro" id="IPR009071">
    <property type="entry name" value="HMG_box_dom"/>
</dbReference>
<gene>
    <name evidence="5" type="ORF">DdX_11230</name>
</gene>
<organism evidence="5 6">
    <name type="scientific">Ditylenchus destructor</name>
    <dbReference type="NCBI Taxonomy" id="166010"/>
    <lineage>
        <taxon>Eukaryota</taxon>
        <taxon>Metazoa</taxon>
        <taxon>Ecdysozoa</taxon>
        <taxon>Nematoda</taxon>
        <taxon>Chromadorea</taxon>
        <taxon>Rhabditida</taxon>
        <taxon>Tylenchina</taxon>
        <taxon>Tylenchomorpha</taxon>
        <taxon>Sphaerularioidea</taxon>
        <taxon>Anguinidae</taxon>
        <taxon>Anguininae</taxon>
        <taxon>Ditylenchus</taxon>
    </lineage>
</organism>
<dbReference type="InterPro" id="IPR036910">
    <property type="entry name" value="HMG_box_dom_sf"/>
</dbReference>
<feature type="region of interest" description="Disordered" evidence="3">
    <location>
        <begin position="100"/>
        <end position="129"/>
    </location>
</feature>
<evidence type="ECO:0000256" key="3">
    <source>
        <dbReference type="SAM" id="MobiDB-lite"/>
    </source>
</evidence>
<comment type="caution">
    <text evidence="5">The sequence shown here is derived from an EMBL/GenBank/DDBJ whole genome shotgun (WGS) entry which is preliminary data.</text>
</comment>
<dbReference type="SUPFAM" id="SSF47095">
    <property type="entry name" value="HMG-box"/>
    <property type="match status" value="1"/>
</dbReference>
<evidence type="ECO:0000313" key="5">
    <source>
        <dbReference type="EMBL" id="KAI1709443.1"/>
    </source>
</evidence>
<reference evidence="5" key="1">
    <citation type="submission" date="2022-01" db="EMBL/GenBank/DDBJ databases">
        <title>Genome Sequence Resource for Two Populations of Ditylenchus destructor, the Migratory Endoparasitic Phytonematode.</title>
        <authorList>
            <person name="Zhang H."/>
            <person name="Lin R."/>
            <person name="Xie B."/>
        </authorList>
    </citation>
    <scope>NUCLEOTIDE SEQUENCE</scope>
    <source>
        <strain evidence="5">BazhouSP</strain>
    </source>
</reference>
<dbReference type="Proteomes" id="UP001201812">
    <property type="component" value="Unassembled WGS sequence"/>
</dbReference>
<dbReference type="PANTHER" id="PTHR48112">
    <property type="entry name" value="HIGH MOBILITY GROUP PROTEIN DSP1"/>
    <property type="match status" value="1"/>
</dbReference>
<feature type="domain" description="HMG box" evidence="4">
    <location>
        <begin position="132"/>
        <end position="199"/>
    </location>
</feature>
<accession>A0AAD4MYD0</accession>
<dbReference type="PROSITE" id="PS50118">
    <property type="entry name" value="HMG_BOX_2"/>
    <property type="match status" value="1"/>
</dbReference>
<evidence type="ECO:0000313" key="6">
    <source>
        <dbReference type="Proteomes" id="UP001201812"/>
    </source>
</evidence>
<dbReference type="Gene3D" id="1.10.30.10">
    <property type="entry name" value="High mobility group box domain"/>
    <property type="match status" value="1"/>
</dbReference>
<name>A0AAD4MYD0_9BILA</name>